<keyword evidence="1" id="KW-0677">Repeat</keyword>
<evidence type="ECO:0000256" key="1">
    <source>
        <dbReference type="ARBA" id="ARBA00022737"/>
    </source>
</evidence>
<evidence type="ECO:0008006" key="10">
    <source>
        <dbReference type="Google" id="ProtNLM"/>
    </source>
</evidence>
<dbReference type="Pfam" id="PF12796">
    <property type="entry name" value="Ank_2"/>
    <property type="match status" value="6"/>
</dbReference>
<dbReference type="PROSITE" id="PS50297">
    <property type="entry name" value="ANK_REP_REGION"/>
    <property type="match status" value="9"/>
</dbReference>
<dbReference type="InterPro" id="IPR027417">
    <property type="entry name" value="P-loop_NTPase"/>
</dbReference>
<evidence type="ECO:0000313" key="9">
    <source>
        <dbReference type="Proteomes" id="UP001172673"/>
    </source>
</evidence>
<dbReference type="InterPro" id="IPR002110">
    <property type="entry name" value="Ankyrin_rpt"/>
</dbReference>
<dbReference type="PRINTS" id="PR01415">
    <property type="entry name" value="ANKYRIN"/>
</dbReference>
<gene>
    <name evidence="8" type="ORF">H2200_010523</name>
</gene>
<feature type="repeat" description="ANK" evidence="3">
    <location>
        <begin position="669"/>
        <end position="701"/>
    </location>
</feature>
<organism evidence="8 9">
    <name type="scientific">Cladophialophora chaetospira</name>
    <dbReference type="NCBI Taxonomy" id="386627"/>
    <lineage>
        <taxon>Eukaryota</taxon>
        <taxon>Fungi</taxon>
        <taxon>Dikarya</taxon>
        <taxon>Ascomycota</taxon>
        <taxon>Pezizomycotina</taxon>
        <taxon>Eurotiomycetes</taxon>
        <taxon>Chaetothyriomycetidae</taxon>
        <taxon>Chaetothyriales</taxon>
        <taxon>Herpotrichiellaceae</taxon>
        <taxon>Cladophialophora</taxon>
    </lineage>
</organism>
<feature type="repeat" description="ANK" evidence="3">
    <location>
        <begin position="1049"/>
        <end position="1081"/>
    </location>
</feature>
<keyword evidence="4" id="KW-0175">Coiled coil</keyword>
<evidence type="ECO:0000259" key="6">
    <source>
        <dbReference type="Pfam" id="PF22939"/>
    </source>
</evidence>
<feature type="coiled-coil region" evidence="4">
    <location>
        <begin position="74"/>
        <end position="101"/>
    </location>
</feature>
<dbReference type="PROSITE" id="PS50088">
    <property type="entry name" value="ANK_REPEAT"/>
    <property type="match status" value="9"/>
</dbReference>
<keyword evidence="9" id="KW-1185">Reference proteome</keyword>
<evidence type="ECO:0000256" key="3">
    <source>
        <dbReference type="PROSITE-ProRule" id="PRU00023"/>
    </source>
</evidence>
<proteinExistence type="predicted"/>
<dbReference type="InterPro" id="IPR054471">
    <property type="entry name" value="GPIID_WHD"/>
</dbReference>
<evidence type="ECO:0000256" key="5">
    <source>
        <dbReference type="SAM" id="MobiDB-lite"/>
    </source>
</evidence>
<accession>A0AA38X1L4</accession>
<feature type="domain" description="Nephrocystin 3-like N-terminal" evidence="7">
    <location>
        <begin position="183"/>
        <end position="339"/>
    </location>
</feature>
<dbReference type="PANTHER" id="PTHR24123">
    <property type="entry name" value="ANKYRIN REPEAT-CONTAINING"/>
    <property type="match status" value="1"/>
</dbReference>
<keyword evidence="2 3" id="KW-0040">ANK repeat</keyword>
<feature type="domain" description="GPI inositol-deacylase winged helix" evidence="6">
    <location>
        <begin position="452"/>
        <end position="537"/>
    </location>
</feature>
<evidence type="ECO:0000259" key="7">
    <source>
        <dbReference type="Pfam" id="PF24883"/>
    </source>
</evidence>
<sequence>MAEIIGVVSGISGLIGLTFSLGRLSYEYINTARGARQATSDYLQEVLALGAVLVKLQESISAPTTTFTLSTDQITLLAEALKKCQSDMEKLQTRLERHKSSTLRSLAWPFQERETKGLVEMLHRWRGTFDSVVSTGTLEISKATLLEVRDARSEAKRSEILDWVLPNVPNDTYAVSLNKCCPGTCSWILDHKAFKKWSAASSGVLACCGGPGVGKTILSSFVVEHLKKSPDCHVLYHYFDFRPDQSQNHTPAMVARNVLRQLLQTQSAIPDHIVEIYDRSVTQREDVQDWIDVCVGTLDMMKGTIIVLDGLDESPDPRKMVTLVSRLVWKRSKVFLTTRPNVNLETGQGFRKTKIPSMTFTAPPQDLEKYVQHRLGDEEDLDELLSDALREDVARSVVKYADGVFLLCKMAIDSLSLATTARQVRQLLASLPKDLPSAYENTFQRILGSRSSVKLLALRTLSWLHVAKRPLRVPELLCALAIEPDDDHIDMENITTLKAILNACQGLIECSEADGTVRLAHATVQDFLNSQRNTHFADADHVAAHVCVIYLNQDDFAKGSLDSVEALEKRMADYPLLEYAACYWGLHAAVSEAQLAHAIDILVGHPALLSNASHVLHYARRKSNSTPDAAFAAIPRDLSELHVLAFWGLVAAAKRRSSVTTSVEVRDSLGWTPLHWAAARGHSQMIDFLLDNGAQIETQDPRLWTPLFWSAFWRRPEATALLLNRGARIQARDVDGRSPLHIAISRASLAVCKVLIDGGADTKARCNDGYTAAEEGQECHNGEVRALFGASPSSKPPSQPKAPKPALELAANNSNEALFQKTLIKDIEASKQAGWENPFDKCLRALSSDLKALEVDYIIPLTSFVPKPDERSDFDQLEYTVIVLWYAILAEREDMVRYLINYGMEVREQVVLTFKQSYGGNFIRAFTPLHLAVYRGSEPIVRLLLSHGADPAICDYSGKTPLHYAAVLGNIEFVKVFLSTVNLINKTDDEGETPLHQVCEKLCRNLNDDDLFGSASRQRKVTAQEKDSTVEVFDLLISGGADIHLATKSGVTPLMVAAQRGHTWLVRRLLQAGADPNAQPSPEDGYKGHKARYMDAKTPFTLALMRLRFDTVQVMLENSTVLLSGDTPDLSHPLKILFEQGRAGLIKQLWDIGFKTLKLSPIIFTIRCLERAMDPKDGCLEHIFWETGHQADPTLAPDRYLKLLQVLVDAGEDVNSTETETGETPLLLALRHGYCSDMVPILLDKGADMNARNQRGLDAMHCAALSGDLDMIKLVSQHDVFVNKTGGVDDTTVSYAAFEGHVEVVEYMVSQQSRSPPSKVPWIAVARLCRDTNSNAFADVAQHVRTSKDQAFLKTQNGRGRTLLHDACDKGTDDLIEKLLDLGSNPNLQDNKGDTALHVAARKARGKAIINLLVQHGGDIRIRNNRTTKMNLREVQSATGLHIAVHAGHLETIEAILDAAGALKQDPPPPSAKDDGRWSQWHRPQPPPSLIDLGAAEGWYSTFADEGTTALMIAVGERQLETVRLLIERGANVNIMGGAGSGGRTALDHARERGDKAIVDLIVKNRGRSFEFYDD</sequence>
<dbReference type="EMBL" id="JAPDRK010000017">
    <property type="protein sequence ID" value="KAJ9605133.1"/>
    <property type="molecule type" value="Genomic_DNA"/>
</dbReference>
<feature type="repeat" description="ANK" evidence="3">
    <location>
        <begin position="1392"/>
        <end position="1425"/>
    </location>
</feature>
<feature type="repeat" description="ANK" evidence="3">
    <location>
        <begin position="1221"/>
        <end position="1254"/>
    </location>
</feature>
<dbReference type="PANTHER" id="PTHR24123:SF33">
    <property type="entry name" value="PROTEIN HOS4"/>
    <property type="match status" value="1"/>
</dbReference>
<dbReference type="InterPro" id="IPR051165">
    <property type="entry name" value="Multifunctional_ANK_Repeat"/>
</dbReference>
<dbReference type="Gene3D" id="3.40.50.300">
    <property type="entry name" value="P-loop containing nucleotide triphosphate hydrolases"/>
    <property type="match status" value="1"/>
</dbReference>
<reference evidence="8" key="1">
    <citation type="submission" date="2022-10" db="EMBL/GenBank/DDBJ databases">
        <title>Culturing micro-colonial fungi from biological soil crusts in the Mojave desert and describing Neophaeococcomyces mojavensis, and introducing the new genera and species Taxawa tesnikishii.</title>
        <authorList>
            <person name="Kurbessoian T."/>
            <person name="Stajich J.E."/>
        </authorList>
    </citation>
    <scope>NUCLEOTIDE SEQUENCE</scope>
    <source>
        <strain evidence="8">TK_41</strain>
    </source>
</reference>
<feature type="repeat" description="ANK" evidence="3">
    <location>
        <begin position="1506"/>
        <end position="1538"/>
    </location>
</feature>
<comment type="caution">
    <text evidence="8">The sequence shown here is derived from an EMBL/GenBank/DDBJ whole genome shotgun (WGS) entry which is preliminary data.</text>
</comment>
<dbReference type="SUPFAM" id="SSF48403">
    <property type="entry name" value="Ankyrin repeat"/>
    <property type="match status" value="3"/>
</dbReference>
<evidence type="ECO:0000256" key="2">
    <source>
        <dbReference type="ARBA" id="ARBA00023043"/>
    </source>
</evidence>
<dbReference type="InterPro" id="IPR056884">
    <property type="entry name" value="NPHP3-like_N"/>
</dbReference>
<feature type="repeat" description="ANK" evidence="3">
    <location>
        <begin position="735"/>
        <end position="767"/>
    </location>
</feature>
<evidence type="ECO:0000313" key="8">
    <source>
        <dbReference type="EMBL" id="KAJ9605133.1"/>
    </source>
</evidence>
<dbReference type="Pfam" id="PF00023">
    <property type="entry name" value="Ank"/>
    <property type="match status" value="1"/>
</dbReference>
<dbReference type="Pfam" id="PF24883">
    <property type="entry name" value="NPHP3_N"/>
    <property type="match status" value="1"/>
</dbReference>
<dbReference type="Pfam" id="PF22939">
    <property type="entry name" value="WHD_GPIID"/>
    <property type="match status" value="1"/>
</dbReference>
<feature type="repeat" description="ANK" evidence="3">
    <location>
        <begin position="924"/>
        <end position="956"/>
    </location>
</feature>
<feature type="repeat" description="ANK" evidence="3">
    <location>
        <begin position="1359"/>
        <end position="1391"/>
    </location>
</feature>
<feature type="region of interest" description="Disordered" evidence="5">
    <location>
        <begin position="1462"/>
        <end position="1486"/>
    </location>
</feature>
<name>A0AA38X1L4_9EURO</name>
<dbReference type="Gene3D" id="1.25.40.20">
    <property type="entry name" value="Ankyrin repeat-containing domain"/>
    <property type="match status" value="6"/>
</dbReference>
<evidence type="ECO:0000256" key="4">
    <source>
        <dbReference type="SAM" id="Coils"/>
    </source>
</evidence>
<dbReference type="SMART" id="SM00248">
    <property type="entry name" value="ANK"/>
    <property type="match status" value="17"/>
</dbReference>
<feature type="repeat" description="ANK" evidence="3">
    <location>
        <begin position="957"/>
        <end position="989"/>
    </location>
</feature>
<dbReference type="InterPro" id="IPR036770">
    <property type="entry name" value="Ankyrin_rpt-contain_sf"/>
</dbReference>
<dbReference type="Proteomes" id="UP001172673">
    <property type="component" value="Unassembled WGS sequence"/>
</dbReference>
<dbReference type="SUPFAM" id="SSF52540">
    <property type="entry name" value="P-loop containing nucleoside triphosphate hydrolases"/>
    <property type="match status" value="1"/>
</dbReference>
<protein>
    <recommendedName>
        <fullName evidence="10">Ankyrin</fullName>
    </recommendedName>
</protein>